<accession>A0ACC1MDS3</accession>
<proteinExistence type="predicted"/>
<gene>
    <name evidence="1" type="ORF">NQ176_g10968</name>
</gene>
<name>A0ACC1MDS3_9HYPO</name>
<dbReference type="Proteomes" id="UP001143910">
    <property type="component" value="Unassembled WGS sequence"/>
</dbReference>
<sequence>MDSDEEIEAIRSLKLDHKRKPKKKKNRSRKKRIATGFEEYYADAPTTPEEALKEQQELYSSTVPFEQPASTATAPAGASTMKSLSTLKSTPFSVA</sequence>
<organism evidence="1 2">
    <name type="scientific">Zarea fungicola</name>
    <dbReference type="NCBI Taxonomy" id="93591"/>
    <lineage>
        <taxon>Eukaryota</taxon>
        <taxon>Fungi</taxon>
        <taxon>Dikarya</taxon>
        <taxon>Ascomycota</taxon>
        <taxon>Pezizomycotina</taxon>
        <taxon>Sordariomycetes</taxon>
        <taxon>Hypocreomycetidae</taxon>
        <taxon>Hypocreales</taxon>
        <taxon>Cordycipitaceae</taxon>
        <taxon>Zarea</taxon>
    </lineage>
</organism>
<dbReference type="EMBL" id="JANJQO010003316">
    <property type="protein sequence ID" value="KAJ2961975.1"/>
    <property type="molecule type" value="Genomic_DNA"/>
</dbReference>
<comment type="caution">
    <text evidence="1">The sequence shown here is derived from an EMBL/GenBank/DDBJ whole genome shotgun (WGS) entry which is preliminary data.</text>
</comment>
<protein>
    <submittedName>
        <fullName evidence="1">Uncharacterized protein</fullName>
    </submittedName>
</protein>
<keyword evidence="2" id="KW-1185">Reference proteome</keyword>
<reference evidence="1" key="1">
    <citation type="submission" date="2022-08" db="EMBL/GenBank/DDBJ databases">
        <title>Genome Sequence of Lecanicillium fungicola.</title>
        <authorList>
            <person name="Buettner E."/>
        </authorList>
    </citation>
    <scope>NUCLEOTIDE SEQUENCE</scope>
    <source>
        <strain evidence="1">Babe33</strain>
    </source>
</reference>
<evidence type="ECO:0000313" key="2">
    <source>
        <dbReference type="Proteomes" id="UP001143910"/>
    </source>
</evidence>
<evidence type="ECO:0000313" key="1">
    <source>
        <dbReference type="EMBL" id="KAJ2961975.1"/>
    </source>
</evidence>